<dbReference type="EMBL" id="NXNG01000001">
    <property type="protein sequence ID" value="PWT26515.1"/>
    <property type="molecule type" value="Genomic_DNA"/>
</dbReference>
<dbReference type="GO" id="GO:0005886">
    <property type="term" value="C:plasma membrane"/>
    <property type="evidence" value="ECO:0007669"/>
    <property type="project" value="UniProtKB-SubCell"/>
</dbReference>
<keyword evidence="11" id="KW-1185">Reference proteome</keyword>
<accession>A0A317FXT1</accession>
<dbReference type="PROSITE" id="PS00211">
    <property type="entry name" value="ABC_TRANSPORTER_1"/>
    <property type="match status" value="1"/>
</dbReference>
<dbReference type="InterPro" id="IPR003439">
    <property type="entry name" value="ABC_transporter-like_ATP-bd"/>
</dbReference>
<dbReference type="InterPro" id="IPR039421">
    <property type="entry name" value="Type_1_exporter"/>
</dbReference>
<feature type="transmembrane region" description="Helical" evidence="7">
    <location>
        <begin position="152"/>
        <end position="172"/>
    </location>
</feature>
<evidence type="ECO:0000256" key="7">
    <source>
        <dbReference type="SAM" id="Phobius"/>
    </source>
</evidence>
<proteinExistence type="predicted"/>
<dbReference type="Gene3D" id="3.40.50.300">
    <property type="entry name" value="P-loop containing nucleotide triphosphate hydrolases"/>
    <property type="match status" value="1"/>
</dbReference>
<dbReference type="SUPFAM" id="SSF52540">
    <property type="entry name" value="P-loop containing nucleoside triphosphate hydrolases"/>
    <property type="match status" value="1"/>
</dbReference>
<name>A0A317FXT1_BUTFI</name>
<dbReference type="InterPro" id="IPR017871">
    <property type="entry name" value="ABC_transporter-like_CS"/>
</dbReference>
<organism evidence="10 11">
    <name type="scientific">Butyrivibrio fibrisolvens</name>
    <dbReference type="NCBI Taxonomy" id="831"/>
    <lineage>
        <taxon>Bacteria</taxon>
        <taxon>Bacillati</taxon>
        <taxon>Bacillota</taxon>
        <taxon>Clostridia</taxon>
        <taxon>Lachnospirales</taxon>
        <taxon>Lachnospiraceae</taxon>
        <taxon>Butyrivibrio</taxon>
    </lineage>
</organism>
<gene>
    <name evidence="10" type="ORF">CPT75_04955</name>
</gene>
<dbReference type="InterPro" id="IPR011527">
    <property type="entry name" value="ABC1_TM_dom"/>
</dbReference>
<evidence type="ECO:0000256" key="2">
    <source>
        <dbReference type="ARBA" id="ARBA00022692"/>
    </source>
</evidence>
<keyword evidence="5 7" id="KW-1133">Transmembrane helix</keyword>
<keyword evidence="6 7" id="KW-0472">Membrane</keyword>
<feature type="transmembrane region" description="Helical" evidence="7">
    <location>
        <begin position="237"/>
        <end position="262"/>
    </location>
</feature>
<feature type="domain" description="ABC transporter" evidence="8">
    <location>
        <begin position="329"/>
        <end position="563"/>
    </location>
</feature>
<dbReference type="InterPro" id="IPR003593">
    <property type="entry name" value="AAA+_ATPase"/>
</dbReference>
<dbReference type="GO" id="GO:0015421">
    <property type="term" value="F:ABC-type oligopeptide transporter activity"/>
    <property type="evidence" value="ECO:0007669"/>
    <property type="project" value="TreeGrafter"/>
</dbReference>
<dbReference type="InterPro" id="IPR027417">
    <property type="entry name" value="P-loop_NTPase"/>
</dbReference>
<dbReference type="SMART" id="SM00382">
    <property type="entry name" value="AAA"/>
    <property type="match status" value="1"/>
</dbReference>
<dbReference type="PROSITE" id="PS50893">
    <property type="entry name" value="ABC_TRANSPORTER_2"/>
    <property type="match status" value="1"/>
</dbReference>
<evidence type="ECO:0000259" key="8">
    <source>
        <dbReference type="PROSITE" id="PS50893"/>
    </source>
</evidence>
<feature type="transmembrane region" description="Helical" evidence="7">
    <location>
        <begin position="48"/>
        <end position="68"/>
    </location>
</feature>
<dbReference type="GO" id="GO:0016887">
    <property type="term" value="F:ATP hydrolysis activity"/>
    <property type="evidence" value="ECO:0007669"/>
    <property type="project" value="InterPro"/>
</dbReference>
<keyword evidence="4" id="KW-0067">ATP-binding</keyword>
<dbReference type="Proteomes" id="UP000245488">
    <property type="component" value="Chromosome"/>
</dbReference>
<evidence type="ECO:0000256" key="4">
    <source>
        <dbReference type="ARBA" id="ARBA00022840"/>
    </source>
</evidence>
<evidence type="ECO:0008006" key="12">
    <source>
        <dbReference type="Google" id="ProtNLM"/>
    </source>
</evidence>
<feature type="transmembrane region" description="Helical" evidence="7">
    <location>
        <begin position="126"/>
        <end position="146"/>
    </location>
</feature>
<feature type="domain" description="ABC transmembrane type-1" evidence="9">
    <location>
        <begin position="27"/>
        <end position="297"/>
    </location>
</feature>
<dbReference type="Pfam" id="PF00664">
    <property type="entry name" value="ABC_membrane"/>
    <property type="match status" value="1"/>
</dbReference>
<evidence type="ECO:0000256" key="5">
    <source>
        <dbReference type="ARBA" id="ARBA00022989"/>
    </source>
</evidence>
<keyword evidence="2 7" id="KW-0812">Transmembrane</keyword>
<comment type="caution">
    <text evidence="10">The sequence shown here is derived from an EMBL/GenBank/DDBJ whole genome shotgun (WGS) entry which is preliminary data.</text>
</comment>
<keyword evidence="3" id="KW-0547">Nucleotide-binding</keyword>
<evidence type="ECO:0000313" key="11">
    <source>
        <dbReference type="Proteomes" id="UP000245488"/>
    </source>
</evidence>
<dbReference type="InterPro" id="IPR036640">
    <property type="entry name" value="ABC1_TM_sf"/>
</dbReference>
<evidence type="ECO:0000256" key="1">
    <source>
        <dbReference type="ARBA" id="ARBA00004651"/>
    </source>
</evidence>
<dbReference type="PANTHER" id="PTHR43394:SF1">
    <property type="entry name" value="ATP-BINDING CASSETTE SUB-FAMILY B MEMBER 10, MITOCHONDRIAL"/>
    <property type="match status" value="1"/>
</dbReference>
<dbReference type="PANTHER" id="PTHR43394">
    <property type="entry name" value="ATP-DEPENDENT PERMEASE MDL1, MITOCHONDRIAL"/>
    <property type="match status" value="1"/>
</dbReference>
<comment type="subcellular location">
    <subcellularLocation>
        <location evidence="1">Cell membrane</location>
        <topology evidence="1">Multi-pass membrane protein</topology>
    </subcellularLocation>
</comment>
<protein>
    <recommendedName>
        <fullName evidence="12">ABC transporter ATP-binding protein</fullName>
    </recommendedName>
</protein>
<dbReference type="CDD" id="cd03228">
    <property type="entry name" value="ABCC_MRP_Like"/>
    <property type="match status" value="1"/>
</dbReference>
<dbReference type="GO" id="GO:0005524">
    <property type="term" value="F:ATP binding"/>
    <property type="evidence" value="ECO:0007669"/>
    <property type="project" value="UniProtKB-KW"/>
</dbReference>
<evidence type="ECO:0000259" key="9">
    <source>
        <dbReference type="PROSITE" id="PS50929"/>
    </source>
</evidence>
<evidence type="ECO:0000256" key="3">
    <source>
        <dbReference type="ARBA" id="ARBA00022741"/>
    </source>
</evidence>
<dbReference type="SUPFAM" id="SSF90123">
    <property type="entry name" value="ABC transporter transmembrane region"/>
    <property type="match status" value="1"/>
</dbReference>
<feature type="transmembrane region" description="Helical" evidence="7">
    <location>
        <begin position="20"/>
        <end position="42"/>
    </location>
</feature>
<evidence type="ECO:0000313" key="10">
    <source>
        <dbReference type="EMBL" id="PWT26515.1"/>
    </source>
</evidence>
<dbReference type="RefSeq" id="WP_110072311.1">
    <property type="nucleotide sequence ID" value="NZ_CM009896.1"/>
</dbReference>
<dbReference type="Gene3D" id="1.20.1560.10">
    <property type="entry name" value="ABC transporter type 1, transmembrane domain"/>
    <property type="match status" value="1"/>
</dbReference>
<dbReference type="Pfam" id="PF00005">
    <property type="entry name" value="ABC_tran"/>
    <property type="match status" value="1"/>
</dbReference>
<sequence>MTHKKTVLNALIDSKKNTLIFFITLPLLAVIAPFKSFIMQWLIDSDNIINALKSLAIGIGVVLGSHYLELVCSNSFTKMASNGCLILRRELIENTINSLCGNRRKENSNISISTLTNDIKMISDDYYYPVFDFLFWGSMGVVSLLMLFHISFAMGVTTIILMIFPILVPQVMKNKLSSKRALLLNSLTSYTNKVDGILGGVKVLISSDSLNYLRINNNDAANDCFESEKDLQCTINLASVLTSFFAWIPNIMTMAIGVILVFKGEITIGYLVTAQSLTNFVLSPARMVANAYVKIKSSDTVIHKINSMINSELIDSACIGEDSLKLSTIKFSSVSYKYPGNHVNALSDLNFEIHNGEKVAIVGKSGCGKSTLLKALNREVDINKGSIEINNKNIGSLPQKSYYRMVSMVPQNPYIFNDSIRNNICLYNKFTENDFSNAIQNAGLLEYINGCLEGADTKLSSVDDGLSGGQAQRIAIARSLIRKCDLLLLDEPTASLDVINSSKILNNILLLPCTVIVSTHDVYNEYLKKFDRILYMSDGVISESGTYDELLKKQNDFYKMIQNGDVNES</sequence>
<reference evidence="10 11" key="1">
    <citation type="submission" date="2017-09" db="EMBL/GenBank/DDBJ databases">
        <title>High-quality draft genome sequence of Butyrivibrio fibrisolvens INBov1, isolated from cow rumen.</title>
        <authorList>
            <person name="Rodriguez Hernaez J."/>
            <person name="Rivarola M."/>
            <person name="Paniego N."/>
            <person name="Cravero S."/>
            <person name="Ceron Cucchi M."/>
            <person name="Martinez M.C."/>
        </authorList>
    </citation>
    <scope>NUCLEOTIDE SEQUENCE [LARGE SCALE GENOMIC DNA]</scope>
    <source>
        <strain evidence="10 11">INBov1</strain>
    </source>
</reference>
<evidence type="ECO:0000256" key="6">
    <source>
        <dbReference type="ARBA" id="ARBA00023136"/>
    </source>
</evidence>
<dbReference type="PROSITE" id="PS50929">
    <property type="entry name" value="ABC_TM1F"/>
    <property type="match status" value="1"/>
</dbReference>
<dbReference type="AlphaFoldDB" id="A0A317FXT1"/>